<dbReference type="InterPro" id="IPR036893">
    <property type="entry name" value="SBP_sf"/>
</dbReference>
<keyword evidence="1" id="KW-0479">Metal-binding</keyword>
<evidence type="ECO:0000256" key="2">
    <source>
        <dbReference type="ARBA" id="ARBA00022771"/>
    </source>
</evidence>
<evidence type="ECO:0000259" key="5">
    <source>
        <dbReference type="PROSITE" id="PS51141"/>
    </source>
</evidence>
<keyword evidence="3" id="KW-0862">Zinc</keyword>
<feature type="domain" description="SBP-type" evidence="5">
    <location>
        <begin position="257"/>
        <end position="331"/>
    </location>
</feature>
<dbReference type="PANTHER" id="PTHR31251">
    <property type="entry name" value="SQUAMOSA PROMOTER-BINDING-LIKE PROTEIN 4"/>
    <property type="match status" value="1"/>
</dbReference>
<proteinExistence type="predicted"/>
<dbReference type="InterPro" id="IPR044817">
    <property type="entry name" value="SBP-like"/>
</dbReference>
<evidence type="ECO:0000313" key="6">
    <source>
        <dbReference type="EMBL" id="RVW88832.1"/>
    </source>
</evidence>
<dbReference type="SUPFAM" id="SSF103612">
    <property type="entry name" value="SBT domain"/>
    <property type="match status" value="1"/>
</dbReference>
<dbReference type="GO" id="GO:0003677">
    <property type="term" value="F:DNA binding"/>
    <property type="evidence" value="ECO:0007669"/>
    <property type="project" value="InterPro"/>
</dbReference>
<dbReference type="AlphaFoldDB" id="A0A438HWJ2"/>
<evidence type="ECO:0000256" key="4">
    <source>
        <dbReference type="PROSITE-ProRule" id="PRU00470"/>
    </source>
</evidence>
<reference evidence="6 7" key="1">
    <citation type="journal article" date="2018" name="PLoS Genet.">
        <title>Population sequencing reveals clonal diversity and ancestral inbreeding in the grapevine cultivar Chardonnay.</title>
        <authorList>
            <person name="Roach M.J."/>
            <person name="Johnson D.L."/>
            <person name="Bohlmann J."/>
            <person name="van Vuuren H.J."/>
            <person name="Jones S.J."/>
            <person name="Pretorius I.S."/>
            <person name="Schmidt S.A."/>
            <person name="Borneman A.R."/>
        </authorList>
    </citation>
    <scope>NUCLEOTIDE SEQUENCE [LARGE SCALE GENOMIC DNA]</scope>
    <source>
        <strain evidence="7">cv. Chardonnay</strain>
        <tissue evidence="6">Leaf</tissue>
    </source>
</reference>
<evidence type="ECO:0000256" key="1">
    <source>
        <dbReference type="ARBA" id="ARBA00022723"/>
    </source>
</evidence>
<dbReference type="Gene3D" id="4.10.1100.10">
    <property type="entry name" value="Transcription factor, SBP-box domain"/>
    <property type="match status" value="1"/>
</dbReference>
<dbReference type="Proteomes" id="UP000288805">
    <property type="component" value="Unassembled WGS sequence"/>
</dbReference>
<dbReference type="GO" id="GO:0005634">
    <property type="term" value="C:nucleus"/>
    <property type="evidence" value="ECO:0007669"/>
    <property type="project" value="InterPro"/>
</dbReference>
<accession>A0A438HWJ2</accession>
<sequence length="465" mass="51663">MGTEKNPHGGTPFVLVQFLFSLSASFGFRSIHGCPLGLAAQGTRDLICLRQHQKDFLPTVFVAAKQEELRQTLQFQALSLKFLSVMEWNLRTPSEWDWETLTAFNTKAFEFPGRVQLSNHDIEVDGGVDNGSVYSSGGGGFSGSDLGHGSSSRSSISVSGDSSLKEGIKKFRNVEDFHKDFSENKELIRVGSSGNCPTVGASDGSGEAMIGLKLGKRTYFEDVCAASTAKTTTSSVNPASSVSATKRFRTSYQSSQTPRCQVEGCNLDLKSAKDYHRRHRICENHSKSPKVIVAELLGLQCQRFHELTEFDDKKRSCRRRLNDHNARRRRPHPETIQFSSGRLPSSLYDGRQQINLACNRLPIPVATPMWQNPCSFKDTQTGGSLIRPVKAVGIDKQLHMSTDEMPDAISMLHVNSERMLSFDGSTPRVLNQGTLLFSYIKECWTYSGNVKKKVLRCDMVVLFTL</sequence>
<dbReference type="PROSITE" id="PS51141">
    <property type="entry name" value="ZF_SBP"/>
    <property type="match status" value="1"/>
</dbReference>
<dbReference type="GO" id="GO:0008270">
    <property type="term" value="F:zinc ion binding"/>
    <property type="evidence" value="ECO:0007669"/>
    <property type="project" value="UniProtKB-KW"/>
</dbReference>
<protein>
    <submittedName>
        <fullName evidence="6">Squamosa promoter-binding-like protein 12</fullName>
    </submittedName>
</protein>
<organism evidence="6 7">
    <name type="scientific">Vitis vinifera</name>
    <name type="common">Grape</name>
    <dbReference type="NCBI Taxonomy" id="29760"/>
    <lineage>
        <taxon>Eukaryota</taxon>
        <taxon>Viridiplantae</taxon>
        <taxon>Streptophyta</taxon>
        <taxon>Embryophyta</taxon>
        <taxon>Tracheophyta</taxon>
        <taxon>Spermatophyta</taxon>
        <taxon>Magnoliopsida</taxon>
        <taxon>eudicotyledons</taxon>
        <taxon>Gunneridae</taxon>
        <taxon>Pentapetalae</taxon>
        <taxon>rosids</taxon>
        <taxon>Vitales</taxon>
        <taxon>Vitaceae</taxon>
        <taxon>Viteae</taxon>
        <taxon>Vitis</taxon>
    </lineage>
</organism>
<dbReference type="Pfam" id="PF03110">
    <property type="entry name" value="SBP"/>
    <property type="match status" value="1"/>
</dbReference>
<dbReference type="PANTHER" id="PTHR31251:SF131">
    <property type="entry name" value="SBP-TYPE DOMAIN-CONTAINING PROTEIN"/>
    <property type="match status" value="1"/>
</dbReference>
<evidence type="ECO:0000256" key="3">
    <source>
        <dbReference type="ARBA" id="ARBA00022833"/>
    </source>
</evidence>
<name>A0A438HWJ2_VITVI</name>
<comment type="caution">
    <text evidence="6">The sequence shown here is derived from an EMBL/GenBank/DDBJ whole genome shotgun (WGS) entry which is preliminary data.</text>
</comment>
<keyword evidence="2 4" id="KW-0863">Zinc-finger</keyword>
<gene>
    <name evidence="6" type="primary">SPL12_6</name>
    <name evidence="6" type="ORF">CK203_034747</name>
</gene>
<evidence type="ECO:0000313" key="7">
    <source>
        <dbReference type="Proteomes" id="UP000288805"/>
    </source>
</evidence>
<dbReference type="InterPro" id="IPR004333">
    <property type="entry name" value="SBP_dom"/>
</dbReference>
<dbReference type="EMBL" id="QGNW01000170">
    <property type="protein sequence ID" value="RVW88832.1"/>
    <property type="molecule type" value="Genomic_DNA"/>
</dbReference>